<dbReference type="EMBL" id="BARS01039359">
    <property type="protein sequence ID" value="GAG18020.1"/>
    <property type="molecule type" value="Genomic_DNA"/>
</dbReference>
<dbReference type="InterPro" id="IPR011032">
    <property type="entry name" value="GroES-like_sf"/>
</dbReference>
<dbReference type="Pfam" id="PF08240">
    <property type="entry name" value="ADH_N"/>
    <property type="match status" value="1"/>
</dbReference>
<dbReference type="InterPro" id="IPR013154">
    <property type="entry name" value="ADH-like_N"/>
</dbReference>
<evidence type="ECO:0000256" key="1">
    <source>
        <dbReference type="ARBA" id="ARBA00023002"/>
    </source>
</evidence>
<dbReference type="Gene3D" id="3.90.180.10">
    <property type="entry name" value="Medium-chain alcohol dehydrogenases, catalytic domain"/>
    <property type="match status" value="1"/>
</dbReference>
<evidence type="ECO:0000313" key="3">
    <source>
        <dbReference type="EMBL" id="GAG18020.1"/>
    </source>
</evidence>
<evidence type="ECO:0000259" key="2">
    <source>
        <dbReference type="Pfam" id="PF08240"/>
    </source>
</evidence>
<dbReference type="SUPFAM" id="SSF50129">
    <property type="entry name" value="GroES-like"/>
    <property type="match status" value="1"/>
</dbReference>
<reference evidence="3" key="1">
    <citation type="journal article" date="2014" name="Front. Microbiol.">
        <title>High frequency of phylogenetically diverse reductive dehalogenase-homologous genes in deep subseafloor sedimentary metagenomes.</title>
        <authorList>
            <person name="Kawai M."/>
            <person name="Futagami T."/>
            <person name="Toyoda A."/>
            <person name="Takaki Y."/>
            <person name="Nishi S."/>
            <person name="Hori S."/>
            <person name="Arai W."/>
            <person name="Tsubouchi T."/>
            <person name="Morono Y."/>
            <person name="Uchiyama I."/>
            <person name="Ito T."/>
            <person name="Fujiyama A."/>
            <person name="Inagaki F."/>
            <person name="Takami H."/>
        </authorList>
    </citation>
    <scope>NUCLEOTIDE SEQUENCE</scope>
    <source>
        <strain evidence="3">Expedition CK06-06</strain>
    </source>
</reference>
<accession>X0VIE4</accession>
<comment type="caution">
    <text evidence="3">The sequence shown here is derived from an EMBL/GenBank/DDBJ whole genome shotgun (WGS) entry which is preliminary data.</text>
</comment>
<proteinExistence type="predicted"/>
<feature type="non-terminal residue" evidence="3">
    <location>
        <position position="70"/>
    </location>
</feature>
<name>X0VIE4_9ZZZZ</name>
<dbReference type="PANTHER" id="PTHR43401:SF2">
    <property type="entry name" value="L-THREONINE 3-DEHYDROGENASE"/>
    <property type="match status" value="1"/>
</dbReference>
<sequence length="70" mass="7639">MDKMCAAVLRDFNQLELEEIAIPQPENVGEVVVQIKSCGICATDFKAIKGIRRNVKFPTIVGHEPSGIVA</sequence>
<organism evidence="3">
    <name type="scientific">marine sediment metagenome</name>
    <dbReference type="NCBI Taxonomy" id="412755"/>
    <lineage>
        <taxon>unclassified sequences</taxon>
        <taxon>metagenomes</taxon>
        <taxon>ecological metagenomes</taxon>
    </lineage>
</organism>
<gene>
    <name evidence="3" type="ORF">S01H1_60111</name>
</gene>
<feature type="domain" description="Alcohol dehydrogenase-like N-terminal" evidence="2">
    <location>
        <begin position="29"/>
        <end position="69"/>
    </location>
</feature>
<dbReference type="InterPro" id="IPR050129">
    <property type="entry name" value="Zn_alcohol_dh"/>
</dbReference>
<dbReference type="PANTHER" id="PTHR43401">
    <property type="entry name" value="L-THREONINE 3-DEHYDROGENASE"/>
    <property type="match status" value="1"/>
</dbReference>
<dbReference type="GO" id="GO:0016491">
    <property type="term" value="F:oxidoreductase activity"/>
    <property type="evidence" value="ECO:0007669"/>
    <property type="project" value="UniProtKB-KW"/>
</dbReference>
<dbReference type="AlphaFoldDB" id="X0VIE4"/>
<protein>
    <recommendedName>
        <fullName evidence="2">Alcohol dehydrogenase-like N-terminal domain-containing protein</fullName>
    </recommendedName>
</protein>
<keyword evidence="1" id="KW-0560">Oxidoreductase</keyword>